<keyword evidence="3" id="KW-1133">Transmembrane helix</keyword>
<evidence type="ECO:0000256" key="2">
    <source>
        <dbReference type="ARBA" id="ARBA00022803"/>
    </source>
</evidence>
<keyword evidence="1" id="KW-0677">Repeat</keyword>
<dbReference type="STRING" id="416169.RHOFW104T7_06980"/>
<sequence>MDFLRRSPWRLLALFAAFAITLAVYWPGLSGGFLFDDYPNIVDNKGVQPPDASIPSLVGAALSSPASDFKRPLASLSFAINYLTTGIDPYWMKLTNLLIHLLNGWLVYLLSLALLRSDPSSRHAGAPLVAALIAAGWMLLPINLTAVLYVVQRMESMANLFVLLGLLGYVAGRRHMLGHLTDRTGGGTWRGFILCAASITVPTALGILAKETAVMLPLYALLVEWALFRFGRPMQAAHHAAPSQRPDPRLIGLFLLVLALPMVVGLAWLLPEVLRPETWATRDFTLGTRLLSEARIVTDYINWTLLPTPSALSFYHDDFQISAGLLAPRSTSTSIVFLTALAALMLWLRPRKPLAALGIALFLGCQLLTGTILPLELIYEHRNYFASFGLLLAIVPLLAVPRSFPLSLPRYALLAGLMLCWVALTALTAHAWGNPLHLAEDLAARAPQSPRAQYELGRTYIIYSHYDPASPFTRLAYAPLEKAAALPNSSILPEQALIFMNARMGLPVKDRWWESAIVKLKTRKPGVQDESSLGALTQCAHERRCDLPKQRMIAAFLAALSHPHPSARLLATYGDYAWNVLNDHELGTNMTAAAVTTQPQEPAYRITLTRMLAAQGRYAEVKKQIRVLQGLNIGERLNRDIADLQALVPLNLNL</sequence>
<evidence type="ECO:0000256" key="3">
    <source>
        <dbReference type="SAM" id="Phobius"/>
    </source>
</evidence>
<dbReference type="RefSeq" id="WP_063107578.1">
    <property type="nucleotide sequence ID" value="NZ_LVJS01000020.1"/>
</dbReference>
<feature type="transmembrane region" description="Helical" evidence="3">
    <location>
        <begin position="331"/>
        <end position="348"/>
    </location>
</feature>
<accession>A0A154QKD6</accession>
<keyword evidence="2" id="KW-0802">TPR repeat</keyword>
<dbReference type="InterPro" id="IPR052346">
    <property type="entry name" value="O-mannosyl-transferase_TMTC"/>
</dbReference>
<comment type="caution">
    <text evidence="4">The sequence shown here is derived from an EMBL/GenBank/DDBJ whole genome shotgun (WGS) entry which is preliminary data.</text>
</comment>
<feature type="transmembrane region" description="Helical" evidence="3">
    <location>
        <begin position="412"/>
        <end position="432"/>
    </location>
</feature>
<dbReference type="Proteomes" id="UP000076131">
    <property type="component" value="Unassembled WGS sequence"/>
</dbReference>
<feature type="transmembrane region" description="Helical" evidence="3">
    <location>
        <begin position="355"/>
        <end position="378"/>
    </location>
</feature>
<feature type="transmembrane region" description="Helical" evidence="3">
    <location>
        <begin position="188"/>
        <end position="208"/>
    </location>
</feature>
<evidence type="ECO:0000313" key="4">
    <source>
        <dbReference type="EMBL" id="KZC24747.1"/>
    </source>
</evidence>
<feature type="transmembrane region" description="Helical" evidence="3">
    <location>
        <begin position="127"/>
        <end position="151"/>
    </location>
</feature>
<evidence type="ECO:0000256" key="1">
    <source>
        <dbReference type="ARBA" id="ARBA00022737"/>
    </source>
</evidence>
<feature type="transmembrane region" description="Helical" evidence="3">
    <location>
        <begin position="250"/>
        <end position="270"/>
    </location>
</feature>
<keyword evidence="3" id="KW-0472">Membrane</keyword>
<proteinExistence type="predicted"/>
<dbReference type="PANTHER" id="PTHR44227">
    <property type="match status" value="1"/>
</dbReference>
<dbReference type="PANTHER" id="PTHR44227:SF3">
    <property type="entry name" value="PROTEIN O-MANNOSYL-TRANSFERASE TMTC4"/>
    <property type="match status" value="1"/>
</dbReference>
<organism evidence="4 5">
    <name type="scientific">Rhodanobacter thiooxydans</name>
    <dbReference type="NCBI Taxonomy" id="416169"/>
    <lineage>
        <taxon>Bacteria</taxon>
        <taxon>Pseudomonadati</taxon>
        <taxon>Pseudomonadota</taxon>
        <taxon>Gammaproteobacteria</taxon>
        <taxon>Lysobacterales</taxon>
        <taxon>Rhodanobacteraceae</taxon>
        <taxon>Rhodanobacter</taxon>
    </lineage>
</organism>
<feature type="transmembrane region" description="Helical" evidence="3">
    <location>
        <begin position="157"/>
        <end position="176"/>
    </location>
</feature>
<evidence type="ECO:0000313" key="5">
    <source>
        <dbReference type="Proteomes" id="UP000076131"/>
    </source>
</evidence>
<feature type="transmembrane region" description="Helical" evidence="3">
    <location>
        <begin position="97"/>
        <end position="115"/>
    </location>
</feature>
<protein>
    <submittedName>
        <fullName evidence="4">Uncharacterized protein</fullName>
    </submittedName>
</protein>
<gene>
    <name evidence="4" type="ORF">RHOFW104T7_06980</name>
</gene>
<feature type="transmembrane region" description="Helical" evidence="3">
    <location>
        <begin position="384"/>
        <end position="400"/>
    </location>
</feature>
<keyword evidence="3" id="KW-0812">Transmembrane</keyword>
<feature type="transmembrane region" description="Helical" evidence="3">
    <location>
        <begin position="12"/>
        <end position="35"/>
    </location>
</feature>
<keyword evidence="5" id="KW-1185">Reference proteome</keyword>
<name>A0A154QKD6_9GAMM</name>
<dbReference type="AlphaFoldDB" id="A0A154QKD6"/>
<reference evidence="4 5" key="1">
    <citation type="journal article" date="2016" name="MBio">
        <title>Lateral Gene Transfer in a Heavy Metal-Contaminated-Groundwater Microbial Community.</title>
        <authorList>
            <person name="Hemme C.L."/>
            <person name="Green S.J."/>
            <person name="Rishishwar L."/>
            <person name="Prakash O."/>
            <person name="Pettenato A."/>
            <person name="Chakraborty R."/>
            <person name="Deutschbauer A.M."/>
            <person name="Van Nostrand J.D."/>
            <person name="Wu L."/>
            <person name="He Z."/>
            <person name="Jordan I.K."/>
            <person name="Hazen T.C."/>
            <person name="Arkin A.P."/>
            <person name="Kostka J.E."/>
            <person name="Zhou J."/>
        </authorList>
    </citation>
    <scope>NUCLEOTIDE SEQUENCE [LARGE SCALE GENOMIC DNA]</scope>
    <source>
        <strain evidence="4 5">FW104-T7</strain>
    </source>
</reference>
<dbReference type="EMBL" id="LVJS01000020">
    <property type="protein sequence ID" value="KZC24747.1"/>
    <property type="molecule type" value="Genomic_DNA"/>
</dbReference>